<reference evidence="2 3" key="1">
    <citation type="submission" date="2023-05" db="EMBL/GenBank/DDBJ databases">
        <title>Sequencing and Assembly of Streptomyces sp. NP73.</title>
        <authorList>
            <person name="Konwar A.N."/>
            <person name="Saikia K."/>
            <person name="Thakur D."/>
        </authorList>
    </citation>
    <scope>NUCLEOTIDE SEQUENCE [LARGE SCALE GENOMIC DNA]</scope>
    <source>
        <strain evidence="2 3">NP73</strain>
    </source>
</reference>
<sequence>MNESANADGSKVALFGKRSETAPRQRRAEEPAPRSQVLTTNVGLRIPSGLTFDDWERAGRQLSGIVNSSSWWLGDWLVYGKDHYTDRYQRGLRAAGLQYQTLRNYAWVSRRFELRRRRAALTFQHHAELASLSVEEQEMWLDRVEEMEWTTKQLRNAVRLGRRDVIGPHKSAEPTRQLALPGNRIQWWHRAAARSGIEFDQWVLATLDRAAERTLEEEAERAGLTA</sequence>
<evidence type="ECO:0000313" key="3">
    <source>
        <dbReference type="Proteomes" id="UP001223390"/>
    </source>
</evidence>
<organism evidence="2 3">
    <name type="scientific">Streptomyces katrae</name>
    <dbReference type="NCBI Taxonomy" id="68223"/>
    <lineage>
        <taxon>Bacteria</taxon>
        <taxon>Bacillati</taxon>
        <taxon>Actinomycetota</taxon>
        <taxon>Actinomycetes</taxon>
        <taxon>Kitasatosporales</taxon>
        <taxon>Streptomycetaceae</taxon>
        <taxon>Streptomyces</taxon>
    </lineage>
</organism>
<dbReference type="InterPro" id="IPR049735">
    <property type="entry name" value="NovE/LmbU-like"/>
</dbReference>
<accession>A0ABT7GRT5</accession>
<dbReference type="EMBL" id="JASITI010000010">
    <property type="protein sequence ID" value="MDK9496183.1"/>
    <property type="molecule type" value="Genomic_DNA"/>
</dbReference>
<name>A0ABT7GRT5_9ACTN</name>
<comment type="caution">
    <text evidence="2">The sequence shown here is derived from an EMBL/GenBank/DDBJ whole genome shotgun (WGS) entry which is preliminary data.</text>
</comment>
<gene>
    <name evidence="2" type="ORF">QEZ40_000528</name>
</gene>
<feature type="compositionally biased region" description="Basic and acidic residues" evidence="1">
    <location>
        <begin position="17"/>
        <end position="32"/>
    </location>
</feature>
<proteinExistence type="predicted"/>
<dbReference type="NCBIfam" id="NF038070">
    <property type="entry name" value="LmbU_fam_TF"/>
    <property type="match status" value="1"/>
</dbReference>
<evidence type="ECO:0000256" key="1">
    <source>
        <dbReference type="SAM" id="MobiDB-lite"/>
    </source>
</evidence>
<dbReference type="Proteomes" id="UP001223390">
    <property type="component" value="Unassembled WGS sequence"/>
</dbReference>
<feature type="region of interest" description="Disordered" evidence="1">
    <location>
        <begin position="1"/>
        <end position="36"/>
    </location>
</feature>
<dbReference type="RefSeq" id="WP_082411044.1">
    <property type="nucleotide sequence ID" value="NZ_JASITI010000010.1"/>
</dbReference>
<evidence type="ECO:0000313" key="2">
    <source>
        <dbReference type="EMBL" id="MDK9496183.1"/>
    </source>
</evidence>
<protein>
    <submittedName>
        <fullName evidence="2">LmbU family transcriptional regulator</fullName>
    </submittedName>
</protein>
<keyword evidence="3" id="KW-1185">Reference proteome</keyword>